<name>A0A124ENE7_9MYCO</name>
<feature type="transmembrane region" description="Helical" evidence="8">
    <location>
        <begin position="136"/>
        <end position="156"/>
    </location>
</feature>
<feature type="transmembrane region" description="Helical" evidence="8">
    <location>
        <begin position="114"/>
        <end position="130"/>
    </location>
</feature>
<dbReference type="UniPathway" id="UPA00079">
    <property type="reaction ID" value="UER00168"/>
</dbReference>
<evidence type="ECO:0000256" key="5">
    <source>
        <dbReference type="ARBA" id="ARBA00022692"/>
    </source>
</evidence>
<dbReference type="NCBIfam" id="NF004751">
    <property type="entry name" value="PRK06080.1-3"/>
    <property type="match status" value="1"/>
</dbReference>
<dbReference type="Pfam" id="PF01040">
    <property type="entry name" value="UbiA"/>
    <property type="match status" value="1"/>
</dbReference>
<dbReference type="CDD" id="cd13962">
    <property type="entry name" value="PT_UbiA_UBIAD1"/>
    <property type="match status" value="1"/>
</dbReference>
<dbReference type="InterPro" id="IPR004657">
    <property type="entry name" value="MenA"/>
</dbReference>
<keyword evidence="11" id="KW-1185">Reference proteome</keyword>
<dbReference type="Proteomes" id="UP000053707">
    <property type="component" value="Unassembled WGS sequence"/>
</dbReference>
<evidence type="ECO:0000256" key="4">
    <source>
        <dbReference type="ARBA" id="ARBA00022679"/>
    </source>
</evidence>
<dbReference type="GO" id="GO:0005886">
    <property type="term" value="C:plasma membrane"/>
    <property type="evidence" value="ECO:0007669"/>
    <property type="project" value="UniProtKB-SubCell"/>
</dbReference>
<dbReference type="RefSeq" id="WP_064399656.1">
    <property type="nucleotide sequence ID" value="NZ_LQIR01000067.1"/>
</dbReference>
<feature type="transmembrane region" description="Helical" evidence="8">
    <location>
        <begin position="270"/>
        <end position="288"/>
    </location>
</feature>
<dbReference type="GO" id="GO:0046428">
    <property type="term" value="F:1,4-dihydroxy-2-naphthoate polyprenyltransferase activity"/>
    <property type="evidence" value="ECO:0007669"/>
    <property type="project" value="UniProtKB-UniRule"/>
</dbReference>
<evidence type="ECO:0000256" key="2">
    <source>
        <dbReference type="ARBA" id="ARBA00022428"/>
    </source>
</evidence>
<evidence type="ECO:0000313" key="10">
    <source>
        <dbReference type="EMBL" id="KUI07648.1"/>
    </source>
</evidence>
<keyword evidence="6 8" id="KW-1133">Transmembrane helix</keyword>
<dbReference type="InterPro" id="IPR000537">
    <property type="entry name" value="UbiA_prenyltransferase"/>
</dbReference>
<dbReference type="EC" id="2.5.1.74" evidence="8 9"/>
<keyword evidence="4 8" id="KW-0808">Transferase</keyword>
<evidence type="ECO:0000256" key="3">
    <source>
        <dbReference type="ARBA" id="ARBA00022475"/>
    </source>
</evidence>
<evidence type="ECO:0000256" key="6">
    <source>
        <dbReference type="ARBA" id="ARBA00022989"/>
    </source>
</evidence>
<comment type="function">
    <text evidence="8">Conversion of 1,4-dihydroxy-2-naphthoate (DHNA) to demethylmenaquinone (DMK).</text>
</comment>
<sequence length="289" mass="29637">MATFAQWVEGARPRTLPNAIAPVIAGTGAAAWLQAACWWKALLALAVAVAMIVGVNYANDYSDGIRGTDDVRAGPLRLVGSKVATPRAVLTAAVVSLAVAAIAGLVLAAVSAPWLIAVGAVCIAGAWLYTGGSKPYGYVGLGEVAVFVFFGLVAVLGTQYTQALRIDWVGAAIAVAMGSMSSAVLVANNLRDIPTDKESGKITLAVRLGDARTRLLYQLLLVVAFALTLALMLATAWAAVGLVALPLAVRAAAPVRRGRGGKDLIPVLRDTGLTMLVWAVAVALALALG</sequence>
<keyword evidence="2 8" id="KW-0474">Menaquinone biosynthesis</keyword>
<gene>
    <name evidence="8" type="primary">menA</name>
    <name evidence="10" type="ORF">AU192_09185</name>
</gene>
<evidence type="ECO:0000256" key="8">
    <source>
        <dbReference type="HAMAP-Rule" id="MF_01937"/>
    </source>
</evidence>
<keyword evidence="7 8" id="KW-0472">Membrane</keyword>
<comment type="similarity">
    <text evidence="8">Belongs to the MenA family. Type 1 subfamily.</text>
</comment>
<dbReference type="EMBL" id="LQIR01000067">
    <property type="protein sequence ID" value="KUI07648.1"/>
    <property type="molecule type" value="Genomic_DNA"/>
</dbReference>
<dbReference type="HAMAP" id="MF_01937">
    <property type="entry name" value="MenA_1"/>
    <property type="match status" value="1"/>
</dbReference>
<dbReference type="GO" id="GO:0009234">
    <property type="term" value="P:menaquinone biosynthetic process"/>
    <property type="evidence" value="ECO:0007669"/>
    <property type="project" value="UniProtKB-UniRule"/>
</dbReference>
<dbReference type="PANTHER" id="PTHR13929">
    <property type="entry name" value="1,4-DIHYDROXY-2-NAPHTHOATE OCTAPRENYLTRANSFERASE"/>
    <property type="match status" value="1"/>
</dbReference>
<reference evidence="10 11" key="1">
    <citation type="submission" date="2016-01" db="EMBL/GenBank/DDBJ databases">
        <authorList>
            <consortium name="TB Trials Study Group"/>
            <person name="Sutton G."/>
            <person name="Brinkac L."/>
            <person name="Sanka R."/>
            <person name="Adams M."/>
            <person name="Lau E.L."/>
            <person name="Macaden R."/>
            <person name="Grewal H.M.S."/>
        </authorList>
    </citation>
    <scope>NUCLEOTIDE SEQUENCE [LARGE SCALE GENOMIC DNA]</scope>
    <source>
        <strain evidence="10 11">IS-1744</strain>
    </source>
</reference>
<evidence type="ECO:0000256" key="7">
    <source>
        <dbReference type="ARBA" id="ARBA00023136"/>
    </source>
</evidence>
<dbReference type="PIRSF" id="PIRSF005355">
    <property type="entry name" value="UBIAD1"/>
    <property type="match status" value="1"/>
</dbReference>
<dbReference type="NCBIfam" id="TIGR00751">
    <property type="entry name" value="menA"/>
    <property type="match status" value="1"/>
</dbReference>
<evidence type="ECO:0000313" key="11">
    <source>
        <dbReference type="Proteomes" id="UP000053707"/>
    </source>
</evidence>
<comment type="pathway">
    <text evidence="8">Quinol/quinone metabolism; menaquinone biosynthesis; menaquinol from 1,4-dihydroxy-2-naphthoate: step 1/2.</text>
</comment>
<dbReference type="GO" id="GO:0042371">
    <property type="term" value="P:vitamin K biosynthetic process"/>
    <property type="evidence" value="ECO:0007669"/>
    <property type="project" value="TreeGrafter"/>
</dbReference>
<feature type="transmembrane region" description="Helical" evidence="8">
    <location>
        <begin position="216"/>
        <end position="249"/>
    </location>
</feature>
<organism evidence="10 11">
    <name type="scientific">Mycobacterium lehmannii</name>
    <dbReference type="NCBI Taxonomy" id="2048550"/>
    <lineage>
        <taxon>Bacteria</taxon>
        <taxon>Bacillati</taxon>
        <taxon>Actinomycetota</taxon>
        <taxon>Actinomycetes</taxon>
        <taxon>Mycobacteriales</taxon>
        <taxon>Mycobacteriaceae</taxon>
        <taxon>Mycobacterium</taxon>
    </lineage>
</organism>
<protein>
    <recommendedName>
        <fullName evidence="8 9">1,4-dihydroxy-2-naphthoate octaprenyltransferase</fullName>
        <shortName evidence="8">DHNA-octaprenyltransferase</shortName>
        <ecNumber evidence="8 9">2.5.1.74</ecNumber>
    </recommendedName>
</protein>
<comment type="subcellular location">
    <subcellularLocation>
        <location evidence="8">Cell membrane</location>
        <topology evidence="8">Multi-pass membrane protein</topology>
    </subcellularLocation>
    <subcellularLocation>
        <location evidence="1">Membrane</location>
        <topology evidence="1">Multi-pass membrane protein</topology>
    </subcellularLocation>
</comment>
<keyword evidence="3 8" id="KW-1003">Cell membrane</keyword>
<comment type="caution">
    <text evidence="10">The sequence shown here is derived from an EMBL/GenBank/DDBJ whole genome shotgun (WGS) entry which is preliminary data.</text>
</comment>
<feature type="transmembrane region" description="Helical" evidence="8">
    <location>
        <begin position="37"/>
        <end position="58"/>
    </location>
</feature>
<proteinExistence type="inferred from homology"/>
<evidence type="ECO:0000256" key="9">
    <source>
        <dbReference type="NCBIfam" id="TIGR00751"/>
    </source>
</evidence>
<dbReference type="InterPro" id="IPR026046">
    <property type="entry name" value="UBIAD1"/>
</dbReference>
<feature type="transmembrane region" description="Helical" evidence="8">
    <location>
        <begin position="168"/>
        <end position="187"/>
    </location>
</feature>
<dbReference type="AlphaFoldDB" id="A0A124ENE7"/>
<accession>A0A124ENE7</accession>
<dbReference type="PANTHER" id="PTHR13929:SF0">
    <property type="entry name" value="UBIA PRENYLTRANSFERASE DOMAIN-CONTAINING PROTEIN 1"/>
    <property type="match status" value="1"/>
</dbReference>
<keyword evidence="5 8" id="KW-0812">Transmembrane</keyword>
<comment type="catalytic activity">
    <reaction evidence="8">
        <text>an all-trans-polyprenyl diphosphate + 1,4-dihydroxy-2-naphthoate + H(+) = a 2-demethylmenaquinol + CO2 + diphosphate</text>
        <dbReference type="Rhea" id="RHEA:26478"/>
        <dbReference type="Rhea" id="RHEA-COMP:9563"/>
        <dbReference type="Rhea" id="RHEA-COMP:9564"/>
        <dbReference type="ChEBI" id="CHEBI:11173"/>
        <dbReference type="ChEBI" id="CHEBI:15378"/>
        <dbReference type="ChEBI" id="CHEBI:16526"/>
        <dbReference type="ChEBI" id="CHEBI:33019"/>
        <dbReference type="ChEBI" id="CHEBI:55437"/>
        <dbReference type="ChEBI" id="CHEBI:58914"/>
        <dbReference type="EC" id="2.5.1.74"/>
    </reaction>
</comment>
<feature type="transmembrane region" description="Helical" evidence="8">
    <location>
        <begin position="88"/>
        <end position="107"/>
    </location>
</feature>
<evidence type="ECO:0000256" key="1">
    <source>
        <dbReference type="ARBA" id="ARBA00004141"/>
    </source>
</evidence>